<protein>
    <submittedName>
        <fullName evidence="2">Uncharacterized protein</fullName>
    </submittedName>
</protein>
<comment type="caution">
    <text evidence="2">The sequence shown here is derived from an EMBL/GenBank/DDBJ whole genome shotgun (WGS) entry which is preliminary data.</text>
</comment>
<evidence type="ECO:0000313" key="2">
    <source>
        <dbReference type="EMBL" id="KAF3852762.1"/>
    </source>
</evidence>
<dbReference type="OrthoDB" id="8927199at2759"/>
<keyword evidence="3" id="KW-1185">Reference proteome</keyword>
<dbReference type="EMBL" id="JAAKFY010000009">
    <property type="protein sequence ID" value="KAF3852762.1"/>
    <property type="molecule type" value="Genomic_DNA"/>
</dbReference>
<proteinExistence type="predicted"/>
<evidence type="ECO:0000256" key="1">
    <source>
        <dbReference type="SAM" id="MobiDB-lite"/>
    </source>
</evidence>
<dbReference type="Proteomes" id="UP000518266">
    <property type="component" value="Unassembled WGS sequence"/>
</dbReference>
<dbReference type="AlphaFoldDB" id="A0A7J5YT56"/>
<gene>
    <name evidence="2" type="ORF">F7725_006117</name>
</gene>
<name>A0A7J5YT56_DISMA</name>
<feature type="region of interest" description="Disordered" evidence="1">
    <location>
        <begin position="128"/>
        <end position="156"/>
    </location>
</feature>
<organism evidence="2 3">
    <name type="scientific">Dissostichus mawsoni</name>
    <name type="common">Antarctic cod</name>
    <dbReference type="NCBI Taxonomy" id="36200"/>
    <lineage>
        <taxon>Eukaryota</taxon>
        <taxon>Metazoa</taxon>
        <taxon>Chordata</taxon>
        <taxon>Craniata</taxon>
        <taxon>Vertebrata</taxon>
        <taxon>Euteleostomi</taxon>
        <taxon>Actinopterygii</taxon>
        <taxon>Neopterygii</taxon>
        <taxon>Teleostei</taxon>
        <taxon>Neoteleostei</taxon>
        <taxon>Acanthomorphata</taxon>
        <taxon>Eupercaria</taxon>
        <taxon>Perciformes</taxon>
        <taxon>Notothenioidei</taxon>
        <taxon>Nototheniidae</taxon>
        <taxon>Dissostichus</taxon>
    </lineage>
</organism>
<accession>A0A7J5YT56</accession>
<sequence>MSITEHYKGVNGQDCNTVAYSERSTCAPKGSSVDISCTYRSVNGQDCNTVAYSERSTCAPKGSSVDISCTYRSVNGQDCNTVAYSERSTCAPKGSSVDISCTYRSYENNLESGPDYINVSDLNMVSAEQTEEPGAGGPGLKVGVSSHKQQEIYRHG</sequence>
<evidence type="ECO:0000313" key="3">
    <source>
        <dbReference type="Proteomes" id="UP000518266"/>
    </source>
</evidence>
<reference evidence="2 3" key="1">
    <citation type="submission" date="2020-03" db="EMBL/GenBank/DDBJ databases">
        <title>Dissostichus mawsoni Genome sequencing and assembly.</title>
        <authorList>
            <person name="Park H."/>
        </authorList>
    </citation>
    <scope>NUCLEOTIDE SEQUENCE [LARGE SCALE GENOMIC DNA]</scope>
    <source>
        <strain evidence="2">DM0001</strain>
        <tissue evidence="2">Muscle</tissue>
    </source>
</reference>